<dbReference type="InterPro" id="IPR014729">
    <property type="entry name" value="Rossmann-like_a/b/a_fold"/>
</dbReference>
<evidence type="ECO:0000313" key="10">
    <source>
        <dbReference type="EMBL" id="MBD8061751.1"/>
    </source>
</evidence>
<comment type="subunit">
    <text evidence="8">Homodimer.</text>
</comment>
<comment type="caution">
    <text evidence="10">The sequence shown here is derived from an EMBL/GenBank/DDBJ whole genome shotgun (WGS) entry which is preliminary data.</text>
</comment>
<evidence type="ECO:0000256" key="2">
    <source>
        <dbReference type="ARBA" id="ARBA00009256"/>
    </source>
</evidence>
<sequence>MLDAVAETPVPAHPAADDDAPAAPAPSPVLVRTRADLREVLDRQRGTRAVVMTMGALHEGHLDLVREARRRADHVVVTIFVNPLQFAPGEDLDAYPRDLEADLAKLAEVGADVVFAPDPETMYPNGDPRVRVEPGPLAAVLEGATRPTHFAGVLTVVLKLLHLTRPHVALFGQKDAQQLALVRAMVRDLDVDVEVVGVPIRREPDGLAMSSRNAYLSGTDRAAALALSGALDAARGAAGAGAEQVLAAARERLVAEPGVRLDYLELVDPETMEAVPADASGPALLVVAAWVGTTRLIDNTILDLWKDE</sequence>
<feature type="binding site" evidence="8">
    <location>
        <begin position="172"/>
        <end position="175"/>
    </location>
    <ligand>
        <name>ATP</name>
        <dbReference type="ChEBI" id="CHEBI:30616"/>
    </ligand>
</feature>
<evidence type="ECO:0000256" key="7">
    <source>
        <dbReference type="ARBA" id="ARBA00048258"/>
    </source>
</evidence>
<gene>
    <name evidence="8" type="primary">panC</name>
    <name evidence="10" type="ORF">H9624_05365</name>
</gene>
<feature type="binding site" evidence="8">
    <location>
        <position position="178"/>
    </location>
    <ligand>
        <name>(R)-pantoate</name>
        <dbReference type="ChEBI" id="CHEBI:15980"/>
    </ligand>
</feature>
<dbReference type="Gene3D" id="3.40.50.620">
    <property type="entry name" value="HUPs"/>
    <property type="match status" value="1"/>
</dbReference>
<protein>
    <recommendedName>
        <fullName evidence="8">Pantothenate synthetase</fullName>
        <shortName evidence="8">PS</shortName>
        <ecNumber evidence="8">6.3.2.1</ecNumber>
    </recommendedName>
    <alternativeName>
        <fullName evidence="8">Pantoate--beta-alanine ligase</fullName>
    </alternativeName>
    <alternativeName>
        <fullName evidence="8">Pantoate-activating enzyme</fullName>
    </alternativeName>
</protein>
<organism evidence="10 11">
    <name type="scientific">Oceanitalea stevensii</name>
    <dbReference type="NCBI Taxonomy" id="2763072"/>
    <lineage>
        <taxon>Bacteria</taxon>
        <taxon>Bacillati</taxon>
        <taxon>Actinomycetota</taxon>
        <taxon>Actinomycetes</taxon>
        <taxon>Micrococcales</taxon>
        <taxon>Bogoriellaceae</taxon>
        <taxon>Georgenia</taxon>
    </lineage>
</organism>
<evidence type="ECO:0000256" key="4">
    <source>
        <dbReference type="ARBA" id="ARBA00022655"/>
    </source>
</evidence>
<dbReference type="SUPFAM" id="SSF52374">
    <property type="entry name" value="Nucleotidylyl transferase"/>
    <property type="match status" value="1"/>
</dbReference>
<comment type="pathway">
    <text evidence="1 8">Cofactor biosynthesis; (R)-pantothenate biosynthesis; (R)-pantothenate from (R)-pantoate and beta-alanine: step 1/1.</text>
</comment>
<evidence type="ECO:0000256" key="5">
    <source>
        <dbReference type="ARBA" id="ARBA00022741"/>
    </source>
</evidence>
<accession>A0ABR8Z093</accession>
<feature type="binding site" evidence="8">
    <location>
        <position position="85"/>
    </location>
    <ligand>
        <name>(R)-pantoate</name>
        <dbReference type="ChEBI" id="CHEBI:15980"/>
    </ligand>
</feature>
<dbReference type="InterPro" id="IPR004821">
    <property type="entry name" value="Cyt_trans-like"/>
</dbReference>
<feature type="binding site" evidence="8">
    <location>
        <position position="85"/>
    </location>
    <ligand>
        <name>beta-alanine</name>
        <dbReference type="ChEBI" id="CHEBI:57966"/>
    </ligand>
</feature>
<dbReference type="GO" id="GO:0004592">
    <property type="term" value="F:pantoate-beta-alanine ligase activity"/>
    <property type="evidence" value="ECO:0007669"/>
    <property type="project" value="UniProtKB-EC"/>
</dbReference>
<comment type="miscellaneous">
    <text evidence="8">The reaction proceeds by a bi uni uni bi ping pong mechanism.</text>
</comment>
<dbReference type="HAMAP" id="MF_00158">
    <property type="entry name" value="PanC"/>
    <property type="match status" value="1"/>
</dbReference>
<comment type="similarity">
    <text evidence="2 8">Belongs to the pantothenate synthetase family.</text>
</comment>
<dbReference type="Pfam" id="PF02569">
    <property type="entry name" value="Pantoate_ligase"/>
    <property type="match status" value="1"/>
</dbReference>
<feature type="binding site" evidence="8">
    <location>
        <begin position="209"/>
        <end position="212"/>
    </location>
    <ligand>
        <name>ATP</name>
        <dbReference type="ChEBI" id="CHEBI:30616"/>
    </ligand>
</feature>
<keyword evidence="11" id="KW-1185">Reference proteome</keyword>
<keyword evidence="6 8" id="KW-0067">ATP-binding</keyword>
<dbReference type="Gene3D" id="3.30.1300.10">
    <property type="entry name" value="Pantoate-beta-alanine ligase, C-terminal domain"/>
    <property type="match status" value="1"/>
</dbReference>
<evidence type="ECO:0000256" key="9">
    <source>
        <dbReference type="SAM" id="MobiDB-lite"/>
    </source>
</evidence>
<dbReference type="InterPro" id="IPR003721">
    <property type="entry name" value="Pantoate_ligase"/>
</dbReference>
<comment type="subcellular location">
    <subcellularLocation>
        <location evidence="8">Cytoplasm</location>
    </subcellularLocation>
</comment>
<reference evidence="10 11" key="1">
    <citation type="submission" date="2020-08" db="EMBL/GenBank/DDBJ databases">
        <title>A Genomic Blueprint of the Chicken Gut Microbiome.</title>
        <authorList>
            <person name="Gilroy R."/>
            <person name="Ravi A."/>
            <person name="Getino M."/>
            <person name="Pursley I."/>
            <person name="Horton D.L."/>
            <person name="Alikhan N.-F."/>
            <person name="Baker D."/>
            <person name="Gharbi K."/>
            <person name="Hall N."/>
            <person name="Watson M."/>
            <person name="Adriaenssens E.M."/>
            <person name="Foster-Nyarko E."/>
            <person name="Jarju S."/>
            <person name="Secka A."/>
            <person name="Antonio M."/>
            <person name="Oren A."/>
            <person name="Chaudhuri R."/>
            <person name="La Ragione R.M."/>
            <person name="Hildebrand F."/>
            <person name="Pallen M.J."/>
        </authorList>
    </citation>
    <scope>NUCLEOTIDE SEQUENCE [LARGE SCALE GENOMIC DNA]</scope>
    <source>
        <strain evidence="10 11">Sa1BUA1</strain>
    </source>
</reference>
<evidence type="ECO:0000256" key="1">
    <source>
        <dbReference type="ARBA" id="ARBA00004990"/>
    </source>
</evidence>
<keyword evidence="5 8" id="KW-0547">Nucleotide-binding</keyword>
<keyword evidence="4 8" id="KW-0566">Pantothenate biosynthesis</keyword>
<dbReference type="InterPro" id="IPR042176">
    <property type="entry name" value="Pantoate_ligase_C"/>
</dbReference>
<evidence type="ECO:0000256" key="8">
    <source>
        <dbReference type="HAMAP-Rule" id="MF_00158"/>
    </source>
</evidence>
<feature type="binding site" evidence="8">
    <location>
        <begin position="54"/>
        <end position="61"/>
    </location>
    <ligand>
        <name>ATP</name>
        <dbReference type="ChEBI" id="CHEBI:30616"/>
    </ligand>
</feature>
<evidence type="ECO:0000313" key="11">
    <source>
        <dbReference type="Proteomes" id="UP000661894"/>
    </source>
</evidence>
<comment type="catalytic activity">
    <reaction evidence="7 8">
        <text>(R)-pantoate + beta-alanine + ATP = (R)-pantothenate + AMP + diphosphate + H(+)</text>
        <dbReference type="Rhea" id="RHEA:10912"/>
        <dbReference type="ChEBI" id="CHEBI:15378"/>
        <dbReference type="ChEBI" id="CHEBI:15980"/>
        <dbReference type="ChEBI" id="CHEBI:29032"/>
        <dbReference type="ChEBI" id="CHEBI:30616"/>
        <dbReference type="ChEBI" id="CHEBI:33019"/>
        <dbReference type="ChEBI" id="CHEBI:57966"/>
        <dbReference type="ChEBI" id="CHEBI:456215"/>
        <dbReference type="EC" id="6.3.2.1"/>
    </reaction>
</comment>
<dbReference type="EC" id="6.3.2.1" evidence="8"/>
<dbReference type="PANTHER" id="PTHR21299">
    <property type="entry name" value="CYTIDYLATE KINASE/PANTOATE-BETA-ALANINE LIGASE"/>
    <property type="match status" value="1"/>
</dbReference>
<comment type="caution">
    <text evidence="8">Lacks conserved residue(s) required for the propagation of feature annotation.</text>
</comment>
<dbReference type="Proteomes" id="UP000661894">
    <property type="component" value="Unassembled WGS sequence"/>
</dbReference>
<dbReference type="EMBL" id="JACSPO010000001">
    <property type="protein sequence ID" value="MBD8061751.1"/>
    <property type="molecule type" value="Genomic_DNA"/>
</dbReference>
<keyword evidence="3 8" id="KW-0436">Ligase</keyword>
<name>A0ABR8Z093_9MICO</name>
<feature type="active site" description="Proton donor" evidence="8">
    <location>
        <position position="61"/>
    </location>
</feature>
<keyword evidence="8" id="KW-0963">Cytoplasm</keyword>
<dbReference type="CDD" id="cd00560">
    <property type="entry name" value="PanC"/>
    <property type="match status" value="1"/>
</dbReference>
<dbReference type="PANTHER" id="PTHR21299:SF1">
    <property type="entry name" value="PANTOATE--BETA-ALANINE LIGASE"/>
    <property type="match status" value="1"/>
</dbReference>
<evidence type="ECO:0000256" key="6">
    <source>
        <dbReference type="ARBA" id="ARBA00022840"/>
    </source>
</evidence>
<feature type="region of interest" description="Disordered" evidence="9">
    <location>
        <begin position="1"/>
        <end position="29"/>
    </location>
</feature>
<comment type="function">
    <text evidence="8">Catalyzes the condensation of pantoate with beta-alanine in an ATP-dependent reaction via a pantoyl-adenylate intermediate.</text>
</comment>
<proteinExistence type="inferred from homology"/>
<evidence type="ECO:0000256" key="3">
    <source>
        <dbReference type="ARBA" id="ARBA00022598"/>
    </source>
</evidence>
<dbReference type="NCBIfam" id="TIGR00125">
    <property type="entry name" value="cyt_tran_rel"/>
    <property type="match status" value="1"/>
</dbReference>
<dbReference type="NCBIfam" id="TIGR00018">
    <property type="entry name" value="panC"/>
    <property type="match status" value="1"/>
</dbReference>